<dbReference type="InterPro" id="IPR009016">
    <property type="entry name" value="Fe_hydrogenase"/>
</dbReference>
<dbReference type="InterPro" id="IPR004108">
    <property type="entry name" value="Fe_hydrogenase_lsu_C"/>
</dbReference>
<accession>A0A376B306</accession>
<keyword evidence="9" id="KW-1185">Reference proteome</keyword>
<dbReference type="VEuPathDB" id="FungiDB:SCODWIG_00792"/>
<dbReference type="PANTHER" id="PTHR11615">
    <property type="entry name" value="NITRATE, FORMATE, IRON DEHYDROGENASE"/>
    <property type="match status" value="1"/>
</dbReference>
<evidence type="ECO:0000256" key="4">
    <source>
        <dbReference type="ARBA" id="ARBA00022485"/>
    </source>
</evidence>
<organism evidence="8 9">
    <name type="scientific">Saccharomycodes ludwigii</name>
    <dbReference type="NCBI Taxonomy" id="36035"/>
    <lineage>
        <taxon>Eukaryota</taxon>
        <taxon>Fungi</taxon>
        <taxon>Dikarya</taxon>
        <taxon>Ascomycota</taxon>
        <taxon>Saccharomycotina</taxon>
        <taxon>Saccharomycetes</taxon>
        <taxon>Saccharomycodales</taxon>
        <taxon>Saccharomycodaceae</taxon>
        <taxon>Saccharomycodes</taxon>
    </lineage>
</organism>
<keyword evidence="4" id="KW-0479">Metal-binding</keyword>
<dbReference type="EMBL" id="UFAJ01000080">
    <property type="protein sequence ID" value="SSD59031.1"/>
    <property type="molecule type" value="Genomic_DNA"/>
</dbReference>
<keyword evidence="4" id="KW-0004">4Fe-4S</keyword>
<evidence type="ECO:0000256" key="6">
    <source>
        <dbReference type="ARBA" id="ARBA00031269"/>
    </source>
</evidence>
<dbReference type="AlphaFoldDB" id="A0A376B306"/>
<keyword evidence="4" id="KW-0408">Iron</keyword>
<keyword evidence="5" id="KW-0411">Iron-sulfur</keyword>
<evidence type="ECO:0000256" key="3">
    <source>
        <dbReference type="ARBA" id="ARBA00017073"/>
    </source>
</evidence>
<name>A0A376B306_9ASCO</name>
<evidence type="ECO:0000256" key="1">
    <source>
        <dbReference type="ARBA" id="ARBA00006596"/>
    </source>
</evidence>
<dbReference type="Gene3D" id="3.40.50.1780">
    <property type="match status" value="1"/>
</dbReference>
<dbReference type="GO" id="GO:0051539">
    <property type="term" value="F:4 iron, 4 sulfur cluster binding"/>
    <property type="evidence" value="ECO:0007669"/>
    <property type="project" value="UniProtKB-KW"/>
</dbReference>
<dbReference type="Pfam" id="PF02906">
    <property type="entry name" value="Fe_hyd_lg_C"/>
    <property type="match status" value="1"/>
</dbReference>
<dbReference type="Gene3D" id="3.30.70.20">
    <property type="match status" value="1"/>
</dbReference>
<dbReference type="Gene3D" id="3.40.950.10">
    <property type="entry name" value="Fe-only Hydrogenase (Larger Subunit), Chain L, domain 3"/>
    <property type="match status" value="2"/>
</dbReference>
<evidence type="ECO:0000256" key="2">
    <source>
        <dbReference type="ARBA" id="ARBA00015854"/>
    </source>
</evidence>
<comment type="similarity">
    <text evidence="1">Belongs to the NARF family.</text>
</comment>
<evidence type="ECO:0000256" key="5">
    <source>
        <dbReference type="ARBA" id="ARBA00023014"/>
    </source>
</evidence>
<evidence type="ECO:0000313" key="9">
    <source>
        <dbReference type="Proteomes" id="UP000262825"/>
    </source>
</evidence>
<gene>
    <name evidence="8" type="ORF">SCODWIG_00792</name>
</gene>
<sequence>MSAILSEEDLNDFISPGTACIKPIKNKQTQIEKTKDNELEVGKEDVDLEKVSISLQDCLACSGCITSSEELLLSKQSAKVFLDSWMNENSIKNQDRILAVSISPQCRISLSKYFNDITVSEFDKRFLTIMHEKFGATYIVGTQIGREIAIEQMIDKLDKCATPTGALPKLSSVCPGFVLYCEKTNPTLLPHLLNVKSPQQITGSVLKNGLRSNKIYHLSIMPCFDKKLEASREDGENEVDCVITPKEVVNMFADLNIDFNAYPVVLDKDAEVFYKKFNPSMLKVFSDPVRSWCSNEGSSSGGYAYQYILHEFKKYTENNTSDELYSIETVHGKNNDIKEYRLMKNGEIVKCSCELYGFRNIQNMVRKFTLKSPANKINKKLVKLNTRLNRLKGTTTNTATSGVKVDPFKSDFIEVMACPSGCINGGGLIFPEQTDNNAKRRTLYIKELNKRYEEQLKNLPLIVKDDINKHDKHAYYEYTFKSVKDSKDVGDISSDNNNLNANPLDVASKW</sequence>
<evidence type="ECO:0000313" key="8">
    <source>
        <dbReference type="EMBL" id="SSD59031.1"/>
    </source>
</evidence>
<proteinExistence type="inferred from homology"/>
<dbReference type="SUPFAM" id="SSF53920">
    <property type="entry name" value="Fe-only hydrogenase"/>
    <property type="match status" value="1"/>
</dbReference>
<feature type="domain" description="Iron hydrogenase large subunit C-terminal" evidence="7">
    <location>
        <begin position="98"/>
        <end position="426"/>
    </location>
</feature>
<protein>
    <recommendedName>
        <fullName evidence="2">Cytosolic Fe-S cluster assembly factor NAR1</fullName>
    </recommendedName>
    <alternativeName>
        <fullName evidence="3">Cytosolic Fe-S cluster assembly factor nar1</fullName>
    </alternativeName>
    <alternativeName>
        <fullName evidence="6">Nuclear architecture-related protein 1</fullName>
    </alternativeName>
</protein>
<evidence type="ECO:0000259" key="7">
    <source>
        <dbReference type="Pfam" id="PF02906"/>
    </source>
</evidence>
<reference evidence="9" key="1">
    <citation type="submission" date="2018-06" db="EMBL/GenBank/DDBJ databases">
        <authorList>
            <person name="Guldener U."/>
        </authorList>
    </citation>
    <scope>NUCLEOTIDE SEQUENCE [LARGE SCALE GENOMIC DNA]</scope>
    <source>
        <strain evidence="9">UTAD17</strain>
    </source>
</reference>
<dbReference type="Proteomes" id="UP000262825">
    <property type="component" value="Unassembled WGS sequence"/>
</dbReference>
<dbReference type="InterPro" id="IPR050340">
    <property type="entry name" value="Cytosolic_Fe-S_CAF"/>
</dbReference>